<dbReference type="EMBL" id="FNYK01000002">
    <property type="protein sequence ID" value="SEI39235.1"/>
    <property type="molecule type" value="Genomic_DNA"/>
</dbReference>
<evidence type="ECO:0000256" key="4">
    <source>
        <dbReference type="ARBA" id="ARBA00022679"/>
    </source>
</evidence>
<evidence type="ECO:0000256" key="3">
    <source>
        <dbReference type="ARBA" id="ARBA00022597"/>
    </source>
</evidence>
<keyword evidence="4 9" id="KW-0808">Transferase</keyword>
<gene>
    <name evidence="9" type="ORF">SAMN04487834_100241</name>
</gene>
<evidence type="ECO:0000256" key="6">
    <source>
        <dbReference type="ARBA" id="ARBA00022777"/>
    </source>
</evidence>
<accession>A0A1H6QJ05</accession>
<keyword evidence="6" id="KW-0418">Kinase</keyword>
<keyword evidence="2" id="KW-0597">Phosphoprotein</keyword>
<protein>
    <submittedName>
        <fullName evidence="9">Phosphotransferase system cellobiose-specific component IIB</fullName>
    </submittedName>
</protein>
<dbReference type="GO" id="GO:0009401">
    <property type="term" value="P:phosphoenolpyruvate-dependent sugar phosphotransferase system"/>
    <property type="evidence" value="ECO:0007669"/>
    <property type="project" value="UniProtKB-KW"/>
</dbReference>
<dbReference type="PROSITE" id="PS51100">
    <property type="entry name" value="PTS_EIIB_TYPE_3"/>
    <property type="match status" value="1"/>
</dbReference>
<proteinExistence type="predicted"/>
<dbReference type="Gene3D" id="3.40.50.2300">
    <property type="match status" value="1"/>
</dbReference>
<dbReference type="SUPFAM" id="SSF52794">
    <property type="entry name" value="PTS system IIB component-like"/>
    <property type="match status" value="1"/>
</dbReference>
<dbReference type="PANTHER" id="PTHR34581:SF2">
    <property type="entry name" value="PTS SYSTEM N,N'-DIACETYLCHITOBIOSE-SPECIFIC EIIB COMPONENT"/>
    <property type="match status" value="1"/>
</dbReference>
<keyword evidence="3" id="KW-0762">Sugar transport</keyword>
<reference evidence="10" key="1">
    <citation type="submission" date="2016-10" db="EMBL/GenBank/DDBJ databases">
        <authorList>
            <person name="Varghese N."/>
        </authorList>
    </citation>
    <scope>NUCLEOTIDE SEQUENCE [LARGE SCALE GENOMIC DNA]</scope>
    <source>
        <strain evidence="10">DSM 20406</strain>
    </source>
</reference>
<keyword evidence="1" id="KW-0813">Transport</keyword>
<dbReference type="InterPro" id="IPR051819">
    <property type="entry name" value="PTS_sugar-specific_EIIB"/>
</dbReference>
<dbReference type="InterPro" id="IPR013012">
    <property type="entry name" value="PTS_EIIB_3"/>
</dbReference>
<organism evidence="9 10">
    <name type="scientific">Sharpea azabuensis</name>
    <dbReference type="NCBI Taxonomy" id="322505"/>
    <lineage>
        <taxon>Bacteria</taxon>
        <taxon>Bacillati</taxon>
        <taxon>Bacillota</taxon>
        <taxon>Erysipelotrichia</taxon>
        <taxon>Erysipelotrichales</taxon>
        <taxon>Coprobacillaceae</taxon>
        <taxon>Sharpea</taxon>
    </lineage>
</organism>
<evidence type="ECO:0000259" key="8">
    <source>
        <dbReference type="PROSITE" id="PS51100"/>
    </source>
</evidence>
<dbReference type="InterPro" id="IPR036095">
    <property type="entry name" value="PTS_EIIB-like_sf"/>
</dbReference>
<dbReference type="OrthoDB" id="9808134at2"/>
<dbReference type="Proteomes" id="UP000183028">
    <property type="component" value="Unassembled WGS sequence"/>
</dbReference>
<keyword evidence="5" id="KW-0598">Phosphotransferase system</keyword>
<sequence>MDLFKENRAVFHLWAWMHASDYEGVTVKQKDHETLIFMYEDKSATLIMRENGMHEEWVNDRYGDMHFYLHYEFKHYPLAVSFYRAMMKELTRKGTVHKERVLLCCSGGMTTSYFKMKMNNYLALSHAPYSIDAAALCDVPAIAHNYDLILVAPQIRYATDKLRETIKDVPIDTIPTDIFATYDCAKLYNRIQDLYNKDK</sequence>
<evidence type="ECO:0000256" key="7">
    <source>
        <dbReference type="PROSITE-ProRule" id="PRU00423"/>
    </source>
</evidence>
<feature type="modified residue" description="Phosphocysteine; by EIIA" evidence="7">
    <location>
        <position position="105"/>
    </location>
</feature>
<evidence type="ECO:0000313" key="9">
    <source>
        <dbReference type="EMBL" id="SEI39235.1"/>
    </source>
</evidence>
<evidence type="ECO:0000256" key="1">
    <source>
        <dbReference type="ARBA" id="ARBA00022448"/>
    </source>
</evidence>
<dbReference type="GO" id="GO:0016301">
    <property type="term" value="F:kinase activity"/>
    <property type="evidence" value="ECO:0007669"/>
    <property type="project" value="UniProtKB-KW"/>
</dbReference>
<dbReference type="AlphaFoldDB" id="A0A1H6QJ05"/>
<dbReference type="InterPro" id="IPR003501">
    <property type="entry name" value="PTS_EIIB_2/3"/>
</dbReference>
<evidence type="ECO:0000256" key="5">
    <source>
        <dbReference type="ARBA" id="ARBA00022683"/>
    </source>
</evidence>
<dbReference type="PANTHER" id="PTHR34581">
    <property type="entry name" value="PTS SYSTEM N,N'-DIACETYLCHITOBIOSE-SPECIFIC EIIB COMPONENT"/>
    <property type="match status" value="1"/>
</dbReference>
<dbReference type="STRING" id="322505.SAMN04487836_11413"/>
<feature type="domain" description="PTS EIIB type-3" evidence="8">
    <location>
        <begin position="98"/>
        <end position="199"/>
    </location>
</feature>
<dbReference type="Pfam" id="PF02302">
    <property type="entry name" value="PTS_IIB"/>
    <property type="match status" value="1"/>
</dbReference>
<dbReference type="eggNOG" id="COG1440">
    <property type="taxonomic scope" value="Bacteria"/>
</dbReference>
<dbReference type="RefSeq" id="WP_074731114.1">
    <property type="nucleotide sequence ID" value="NZ_CADABK010000040.1"/>
</dbReference>
<evidence type="ECO:0000256" key="2">
    <source>
        <dbReference type="ARBA" id="ARBA00022553"/>
    </source>
</evidence>
<keyword evidence="10" id="KW-1185">Reference proteome</keyword>
<dbReference type="GO" id="GO:0008982">
    <property type="term" value="F:protein-N(PI)-phosphohistidine-sugar phosphotransferase activity"/>
    <property type="evidence" value="ECO:0007669"/>
    <property type="project" value="InterPro"/>
</dbReference>
<name>A0A1H6QJ05_9FIRM</name>
<evidence type="ECO:0000313" key="10">
    <source>
        <dbReference type="Proteomes" id="UP000183028"/>
    </source>
</evidence>